<protein>
    <submittedName>
        <fullName evidence="9">ABC transporter permease</fullName>
    </submittedName>
</protein>
<evidence type="ECO:0000256" key="6">
    <source>
        <dbReference type="ARBA" id="ARBA00023136"/>
    </source>
</evidence>
<feature type="transmembrane region" description="Helical" evidence="7">
    <location>
        <begin position="253"/>
        <end position="275"/>
    </location>
</feature>
<dbReference type="Pfam" id="PF00528">
    <property type="entry name" value="BPD_transp_1"/>
    <property type="match status" value="1"/>
</dbReference>
<dbReference type="PANTHER" id="PTHR30151">
    <property type="entry name" value="ALKANE SULFONATE ABC TRANSPORTER-RELATED, MEMBRANE SUBUNIT"/>
    <property type="match status" value="1"/>
</dbReference>
<reference evidence="10" key="1">
    <citation type="submission" date="2018-04" db="EMBL/GenBank/DDBJ databases">
        <authorList>
            <person name="Cornet L."/>
        </authorList>
    </citation>
    <scope>NUCLEOTIDE SEQUENCE [LARGE SCALE GENOMIC DNA]</scope>
</reference>
<name>A0A2W4XUC2_9CYAN</name>
<proteinExistence type="inferred from homology"/>
<keyword evidence="6 7" id="KW-0472">Membrane</keyword>
<comment type="caution">
    <text evidence="9">The sequence shown here is derived from an EMBL/GenBank/DDBJ whole genome shotgun (WGS) entry which is preliminary data.</text>
</comment>
<dbReference type="Proteomes" id="UP000249794">
    <property type="component" value="Unassembled WGS sequence"/>
</dbReference>
<dbReference type="PROSITE" id="PS50928">
    <property type="entry name" value="ABC_TM1"/>
    <property type="match status" value="1"/>
</dbReference>
<feature type="transmembrane region" description="Helical" evidence="7">
    <location>
        <begin position="157"/>
        <end position="176"/>
    </location>
</feature>
<reference evidence="9 10" key="2">
    <citation type="submission" date="2018-06" db="EMBL/GenBank/DDBJ databases">
        <title>Metagenomic assembly of (sub)arctic Cyanobacteria and their associated microbiome from non-axenic cultures.</title>
        <authorList>
            <person name="Baurain D."/>
        </authorList>
    </citation>
    <scope>NUCLEOTIDE SEQUENCE [LARGE SCALE GENOMIC DNA]</scope>
    <source>
        <strain evidence="9">ULC027bin1</strain>
    </source>
</reference>
<dbReference type="Gene3D" id="1.10.3720.10">
    <property type="entry name" value="MetI-like"/>
    <property type="match status" value="1"/>
</dbReference>
<gene>
    <name evidence="9" type="ORF">DCF15_01050</name>
</gene>
<evidence type="ECO:0000256" key="7">
    <source>
        <dbReference type="RuleBase" id="RU363032"/>
    </source>
</evidence>
<evidence type="ECO:0000256" key="1">
    <source>
        <dbReference type="ARBA" id="ARBA00004651"/>
    </source>
</evidence>
<dbReference type="PANTHER" id="PTHR30151:SF0">
    <property type="entry name" value="ABC TRANSPORTER PERMEASE PROTEIN MJ0413-RELATED"/>
    <property type="match status" value="1"/>
</dbReference>
<feature type="transmembrane region" description="Helical" evidence="7">
    <location>
        <begin position="132"/>
        <end position="151"/>
    </location>
</feature>
<evidence type="ECO:0000313" key="10">
    <source>
        <dbReference type="Proteomes" id="UP000249794"/>
    </source>
</evidence>
<organism evidence="9 10">
    <name type="scientific">Phormidesmis priestleyi</name>
    <dbReference type="NCBI Taxonomy" id="268141"/>
    <lineage>
        <taxon>Bacteria</taxon>
        <taxon>Bacillati</taxon>
        <taxon>Cyanobacteriota</taxon>
        <taxon>Cyanophyceae</taxon>
        <taxon>Leptolyngbyales</taxon>
        <taxon>Leptolyngbyaceae</taxon>
        <taxon>Phormidesmis</taxon>
    </lineage>
</organism>
<evidence type="ECO:0000256" key="4">
    <source>
        <dbReference type="ARBA" id="ARBA00022692"/>
    </source>
</evidence>
<dbReference type="GO" id="GO:0055085">
    <property type="term" value="P:transmembrane transport"/>
    <property type="evidence" value="ECO:0007669"/>
    <property type="project" value="InterPro"/>
</dbReference>
<dbReference type="EMBL" id="QBMP01000004">
    <property type="protein sequence ID" value="PZO61170.1"/>
    <property type="molecule type" value="Genomic_DNA"/>
</dbReference>
<sequence length="284" mass="31576">MIELEGFSPPLLQRETINHKVWKPRTFWRMGEPIPGHLSLGLRILSIVVPFCLWWALSASGVVNPKFLPSPVEVAQAFGRLWAEGYLLEDVRASVTRVGLGFLLAAVLSVPLGIGMGAFATVRSLLEPIMGIVRYMPAPAFIPLLIIYLGLDEAPKIALIFIGVIFFNTLMIMDAVKFVPKHLLEATYTLGGSRRQTLMQVITPFVVPNILDAFRINMASAWNLVVVAELIAATEGLGKRIAIAQKFFRTDEIFAYLILLGVIGFLFDLLLRWVLRATCKWAVD</sequence>
<evidence type="ECO:0000259" key="8">
    <source>
        <dbReference type="PROSITE" id="PS50928"/>
    </source>
</evidence>
<comment type="similarity">
    <text evidence="7">Belongs to the binding-protein-dependent transport system permease family.</text>
</comment>
<comment type="subcellular location">
    <subcellularLocation>
        <location evidence="1 7">Cell membrane</location>
        <topology evidence="1 7">Multi-pass membrane protein</topology>
    </subcellularLocation>
</comment>
<keyword evidence="5 7" id="KW-1133">Transmembrane helix</keyword>
<evidence type="ECO:0000256" key="2">
    <source>
        <dbReference type="ARBA" id="ARBA00022448"/>
    </source>
</evidence>
<feature type="transmembrane region" description="Helical" evidence="7">
    <location>
        <begin position="38"/>
        <end position="57"/>
    </location>
</feature>
<feature type="domain" description="ABC transmembrane type-1" evidence="8">
    <location>
        <begin position="91"/>
        <end position="271"/>
    </location>
</feature>
<keyword evidence="3" id="KW-1003">Cell membrane</keyword>
<dbReference type="SUPFAM" id="SSF161098">
    <property type="entry name" value="MetI-like"/>
    <property type="match status" value="1"/>
</dbReference>
<accession>A0A2W4XUC2</accession>
<dbReference type="AlphaFoldDB" id="A0A2W4XUC2"/>
<dbReference type="InterPro" id="IPR000515">
    <property type="entry name" value="MetI-like"/>
</dbReference>
<keyword evidence="4 7" id="KW-0812">Transmembrane</keyword>
<dbReference type="CDD" id="cd06261">
    <property type="entry name" value="TM_PBP2"/>
    <property type="match status" value="1"/>
</dbReference>
<feature type="transmembrane region" description="Helical" evidence="7">
    <location>
        <begin position="98"/>
        <end position="120"/>
    </location>
</feature>
<dbReference type="GO" id="GO:0005886">
    <property type="term" value="C:plasma membrane"/>
    <property type="evidence" value="ECO:0007669"/>
    <property type="project" value="UniProtKB-SubCell"/>
</dbReference>
<dbReference type="InterPro" id="IPR035906">
    <property type="entry name" value="MetI-like_sf"/>
</dbReference>
<keyword evidence="2 7" id="KW-0813">Transport</keyword>
<evidence type="ECO:0000256" key="5">
    <source>
        <dbReference type="ARBA" id="ARBA00022989"/>
    </source>
</evidence>
<evidence type="ECO:0000256" key="3">
    <source>
        <dbReference type="ARBA" id="ARBA00022475"/>
    </source>
</evidence>
<evidence type="ECO:0000313" key="9">
    <source>
        <dbReference type="EMBL" id="PZO61170.1"/>
    </source>
</evidence>